<dbReference type="GO" id="GO:0016020">
    <property type="term" value="C:membrane"/>
    <property type="evidence" value="ECO:0007669"/>
    <property type="project" value="InterPro"/>
</dbReference>
<feature type="disulfide bond" evidence="12">
    <location>
        <begin position="514"/>
        <end position="559"/>
    </location>
</feature>
<keyword evidence="5 13" id="KW-0378">Hydrolase</keyword>
<evidence type="ECO:0000256" key="14">
    <source>
        <dbReference type="SAM" id="MobiDB-lite"/>
    </source>
</evidence>
<comment type="cofactor">
    <cofactor evidence="1 11">
        <name>Ca(2+)</name>
        <dbReference type="ChEBI" id="CHEBI:29108"/>
    </cofactor>
</comment>
<comment type="catalytic activity">
    <reaction evidence="9">
        <text>N(4)-(alpha-D-Man-(1-&gt;2)-alpha-D-Man-(1-&gt;2)-alpha-D-Man-(1-&gt;3)-[alpha-D-Man-(1-&gt;2)-alpha-D-Man-(1-&gt;3)-[alpha-D-Man-(1-&gt;2)-alpha-D-Man-(1-&gt;6)]-alpha-D-Man-(1-&gt;6)]-beta-D-Man-(1-&gt;4)-beta-D-GlcNAc-(1-&gt;4)-beta-D-GlcNAc)-L-asparaginyl-[protein] (N-glucan mannose isomer 9A1,2,3B1,2,3) + 4 H2O = N(4)-(alpha-D-Man-(1-&gt;3)-[alpha-D-Man-(1-&gt;3)-[alpha-D-Man-(1-&gt;6)]-alpha-D-Man-(1-&gt;6)]-beta-D-Man-(1-&gt;4)-beta-D-GlcNAc-(1-&gt;4)-beta-D-GlcNAc)-L-asparaginyl-[protein] (N-glucan mannose isomer 5A1,2) + 4 beta-D-mannose</text>
        <dbReference type="Rhea" id="RHEA:56008"/>
        <dbReference type="Rhea" id="RHEA-COMP:14356"/>
        <dbReference type="Rhea" id="RHEA-COMP:14367"/>
        <dbReference type="ChEBI" id="CHEBI:15377"/>
        <dbReference type="ChEBI" id="CHEBI:28563"/>
        <dbReference type="ChEBI" id="CHEBI:59087"/>
        <dbReference type="ChEBI" id="CHEBI:139493"/>
        <dbReference type="EC" id="3.2.1.113"/>
    </reaction>
</comment>
<organism evidence="15 16">
    <name type="scientific">Chytriomyces confervae</name>
    <dbReference type="NCBI Taxonomy" id="246404"/>
    <lineage>
        <taxon>Eukaryota</taxon>
        <taxon>Fungi</taxon>
        <taxon>Fungi incertae sedis</taxon>
        <taxon>Chytridiomycota</taxon>
        <taxon>Chytridiomycota incertae sedis</taxon>
        <taxon>Chytridiomycetes</taxon>
        <taxon>Chytridiales</taxon>
        <taxon>Chytriomycetaceae</taxon>
        <taxon>Chytriomyces</taxon>
    </lineage>
</organism>
<dbReference type="GO" id="GO:0005783">
    <property type="term" value="C:endoplasmic reticulum"/>
    <property type="evidence" value="ECO:0007669"/>
    <property type="project" value="TreeGrafter"/>
</dbReference>
<dbReference type="InterPro" id="IPR036026">
    <property type="entry name" value="Seven-hairpin_glycosidases"/>
</dbReference>
<protein>
    <recommendedName>
        <fullName evidence="13">alpha-1,2-Mannosidase</fullName>
        <ecNumber evidence="13">3.2.1.-</ecNumber>
    </recommendedName>
</protein>
<proteinExistence type="inferred from homology"/>
<evidence type="ECO:0000256" key="13">
    <source>
        <dbReference type="RuleBase" id="RU361193"/>
    </source>
</evidence>
<evidence type="ECO:0000313" key="15">
    <source>
        <dbReference type="EMBL" id="TPX73683.1"/>
    </source>
</evidence>
<dbReference type="SUPFAM" id="SSF48225">
    <property type="entry name" value="Seven-hairpin glycosidases"/>
    <property type="match status" value="1"/>
</dbReference>
<feature type="region of interest" description="Disordered" evidence="14">
    <location>
        <begin position="1"/>
        <end position="38"/>
    </location>
</feature>
<keyword evidence="6 11" id="KW-0106">Calcium</keyword>
<dbReference type="PRINTS" id="PR00747">
    <property type="entry name" value="GLYHDRLASE47"/>
</dbReference>
<dbReference type="GO" id="GO:0005975">
    <property type="term" value="P:carbohydrate metabolic process"/>
    <property type="evidence" value="ECO:0007669"/>
    <property type="project" value="InterPro"/>
</dbReference>
<comment type="caution">
    <text evidence="15">The sequence shown here is derived from an EMBL/GenBank/DDBJ whole genome shotgun (WGS) entry which is preliminary data.</text>
</comment>
<evidence type="ECO:0000256" key="11">
    <source>
        <dbReference type="PIRSR" id="PIRSR601382-2"/>
    </source>
</evidence>
<evidence type="ECO:0000256" key="2">
    <source>
        <dbReference type="ARBA" id="ARBA00004922"/>
    </source>
</evidence>
<feature type="active site" description="Proton donor" evidence="10">
    <location>
        <position position="304"/>
    </location>
</feature>
<dbReference type="AlphaFoldDB" id="A0A507FBM2"/>
<sequence>MLPLHRTTSSTTFGARGPTINPRARGVHAFDGDDAKGMKKRPITPTQIALFVTSNWKQLSAVFSFGVLLFVLRRLSNSGGDAGGAAVPVANVVTTSVPVAIVAESPSPLAPVVAGPPKLEGPKLKEKASKEKIIDASKNSPKQQIPPGGAVVPPAKPVQPQPKPENKVTPAADAEVSLDLSAFDDSRSLPMNPSEFLKIKVATLASNKELTPALRKKVWDARAQAVTRSFAHAWDGYVKYAWESDELKPNSKTGNSWLNMGITILDALDTALVMKNQTIFAKAAKWVLDGGLAMDANVNANVFETTIRVIGGLLSAHHLAENGPEKDGLLKQAVRVADKFMPAFTSSQSGIPYNSINLKDGKATTSDAFFSSTSEATTVQLELKFLSHLTGDPKYWNAAQKVSQVLFQSPSDKTAKYDGLVPIYIDPKTGNFNGLEFRLGSRADSYYEYLAKQYLLTNETEPFFLAQYRTALHKGIKKHLLMRSQPSNLMYIREHLGALGPGGRKEEKFDHLVCYFPGTLALTATKGKRVPSDPLERAKILTGQEMEELYMAEELAQSCFEMYHQTASGLAPEIVFWKPAKDAVSAAKELERTWARFETSAPKDNSVKLPIALETVKKVRDGDIMLDFDIHTNDKHNLLRPEAVESFFVLYRITGDEKYREWGWNIFRSFEQWSKVATGGYTSLNDVNTIPPPARDKMESFFLGETLKYFYLLFSDDAILPLDQYVFNTECHPFPIFQVSDELKKQVAWMQ</sequence>
<dbReference type="Pfam" id="PF01532">
    <property type="entry name" value="Glyco_hydro_47"/>
    <property type="match status" value="1"/>
</dbReference>
<dbReference type="OrthoDB" id="8118055at2759"/>
<comment type="catalytic activity">
    <reaction evidence="8">
        <text>N(4)-(alpha-D-Man-(1-&gt;2)-alpha-D-Man-(1-&gt;2)-alpha-D-Man-(1-&gt;3)-[alpha-D-Man-(1-&gt;3)-[alpha-D-Man-(1-&gt;2)-alpha-D-Man-(1-&gt;6)]-alpha-D-Man-(1-&gt;6)]-beta-D-Man-(1-&gt;4)-beta-D-GlcNAc-(1-&gt;4)-beta-D-GlcNAc)-L-asparaginyl-[protein] (N-glucan mannose isomer 8A1,2,3B1,3) + 3 H2O = N(4)-(alpha-D-Man-(1-&gt;3)-[alpha-D-Man-(1-&gt;3)-[alpha-D-Man-(1-&gt;6)]-alpha-D-Man-(1-&gt;6)]-beta-D-Man-(1-&gt;4)-beta-D-GlcNAc-(1-&gt;4)-beta-D-GlcNAc)-L-asparaginyl-[protein] (N-glucan mannose isomer 5A1,2) + 3 beta-D-mannose</text>
        <dbReference type="Rhea" id="RHEA:56028"/>
        <dbReference type="Rhea" id="RHEA-COMP:14358"/>
        <dbReference type="Rhea" id="RHEA-COMP:14367"/>
        <dbReference type="ChEBI" id="CHEBI:15377"/>
        <dbReference type="ChEBI" id="CHEBI:28563"/>
        <dbReference type="ChEBI" id="CHEBI:59087"/>
        <dbReference type="ChEBI" id="CHEBI:60628"/>
        <dbReference type="EC" id="3.2.1.113"/>
    </reaction>
</comment>
<dbReference type="Proteomes" id="UP000320333">
    <property type="component" value="Unassembled WGS sequence"/>
</dbReference>
<keyword evidence="4 11" id="KW-0479">Metal-binding</keyword>
<dbReference type="EC" id="3.2.1.-" evidence="13"/>
<evidence type="ECO:0000256" key="5">
    <source>
        <dbReference type="ARBA" id="ARBA00022801"/>
    </source>
</evidence>
<dbReference type="GO" id="GO:0004571">
    <property type="term" value="F:mannosyl-oligosaccharide 1,2-alpha-mannosidase activity"/>
    <property type="evidence" value="ECO:0007669"/>
    <property type="project" value="UniProtKB-EC"/>
</dbReference>
<keyword evidence="16" id="KW-1185">Reference proteome</keyword>
<keyword evidence="13" id="KW-0326">Glycosidase</keyword>
<dbReference type="GO" id="GO:0005509">
    <property type="term" value="F:calcium ion binding"/>
    <property type="evidence" value="ECO:0007669"/>
    <property type="project" value="InterPro"/>
</dbReference>
<gene>
    <name evidence="15" type="ORF">CcCBS67573_g05039</name>
</gene>
<evidence type="ECO:0000256" key="6">
    <source>
        <dbReference type="ARBA" id="ARBA00022837"/>
    </source>
</evidence>
<dbReference type="STRING" id="246404.A0A507FBM2"/>
<feature type="compositionally biased region" description="Polar residues" evidence="14">
    <location>
        <begin position="1"/>
        <end position="13"/>
    </location>
</feature>
<feature type="compositionally biased region" description="Pro residues" evidence="14">
    <location>
        <begin position="154"/>
        <end position="163"/>
    </location>
</feature>
<evidence type="ECO:0000256" key="1">
    <source>
        <dbReference type="ARBA" id="ARBA00001913"/>
    </source>
</evidence>
<feature type="active site" evidence="10">
    <location>
        <position position="444"/>
    </location>
</feature>
<dbReference type="PANTHER" id="PTHR11742:SF55">
    <property type="entry name" value="ENDOPLASMIC RETICULUM MANNOSYL-OLIGOSACCHARIDE 1,2-ALPHA-MANNOSIDASE"/>
    <property type="match status" value="1"/>
</dbReference>
<comment type="pathway">
    <text evidence="2">Protein modification; protein glycosylation.</text>
</comment>
<name>A0A507FBM2_9FUNG</name>
<feature type="compositionally biased region" description="Basic and acidic residues" evidence="14">
    <location>
        <begin position="28"/>
        <end position="37"/>
    </location>
</feature>
<feature type="active site" evidence="10">
    <location>
        <position position="642"/>
    </location>
</feature>
<feature type="active site" description="Proton donor" evidence="10">
    <location>
        <position position="573"/>
    </location>
</feature>
<evidence type="ECO:0000256" key="4">
    <source>
        <dbReference type="ARBA" id="ARBA00022723"/>
    </source>
</evidence>
<dbReference type="PANTHER" id="PTHR11742">
    <property type="entry name" value="MANNOSYL-OLIGOSACCHARIDE ALPHA-1,2-MANNOSIDASE-RELATED"/>
    <property type="match status" value="1"/>
</dbReference>
<feature type="region of interest" description="Disordered" evidence="14">
    <location>
        <begin position="135"/>
        <end position="171"/>
    </location>
</feature>
<accession>A0A507FBM2</accession>
<evidence type="ECO:0000256" key="3">
    <source>
        <dbReference type="ARBA" id="ARBA00007658"/>
    </source>
</evidence>
<evidence type="ECO:0000256" key="7">
    <source>
        <dbReference type="ARBA" id="ARBA00023157"/>
    </source>
</evidence>
<evidence type="ECO:0000256" key="8">
    <source>
        <dbReference type="ARBA" id="ARBA00047669"/>
    </source>
</evidence>
<dbReference type="InterPro" id="IPR012341">
    <property type="entry name" value="6hp_glycosidase-like_sf"/>
</dbReference>
<evidence type="ECO:0000256" key="12">
    <source>
        <dbReference type="PIRSR" id="PIRSR601382-3"/>
    </source>
</evidence>
<dbReference type="EMBL" id="QEAP01000170">
    <property type="protein sequence ID" value="TPX73683.1"/>
    <property type="molecule type" value="Genomic_DNA"/>
</dbReference>
<dbReference type="Gene3D" id="1.50.10.10">
    <property type="match status" value="1"/>
</dbReference>
<evidence type="ECO:0000313" key="16">
    <source>
        <dbReference type="Proteomes" id="UP000320333"/>
    </source>
</evidence>
<dbReference type="GO" id="GO:0036503">
    <property type="term" value="P:ERAD pathway"/>
    <property type="evidence" value="ECO:0007669"/>
    <property type="project" value="UniProtKB-ARBA"/>
</dbReference>
<dbReference type="InterPro" id="IPR001382">
    <property type="entry name" value="Glyco_hydro_47"/>
</dbReference>
<dbReference type="InterPro" id="IPR050749">
    <property type="entry name" value="Glycosyl_Hydrolase_47"/>
</dbReference>
<evidence type="ECO:0000256" key="10">
    <source>
        <dbReference type="PIRSR" id="PIRSR601382-1"/>
    </source>
</evidence>
<reference evidence="15 16" key="1">
    <citation type="journal article" date="2019" name="Sci. Rep.">
        <title>Comparative genomics of chytrid fungi reveal insights into the obligate biotrophic and pathogenic lifestyle of Synchytrium endobioticum.</title>
        <authorList>
            <person name="van de Vossenberg B.T.L.H."/>
            <person name="Warris S."/>
            <person name="Nguyen H.D.T."/>
            <person name="van Gent-Pelzer M.P.E."/>
            <person name="Joly D.L."/>
            <person name="van de Geest H.C."/>
            <person name="Bonants P.J.M."/>
            <person name="Smith D.S."/>
            <person name="Levesque C.A."/>
            <person name="van der Lee T.A.J."/>
        </authorList>
    </citation>
    <scope>NUCLEOTIDE SEQUENCE [LARGE SCALE GENOMIC DNA]</scope>
    <source>
        <strain evidence="15 16">CBS 675.73</strain>
    </source>
</reference>
<keyword evidence="7 12" id="KW-1015">Disulfide bond</keyword>
<evidence type="ECO:0000256" key="9">
    <source>
        <dbReference type="ARBA" id="ARBA00048605"/>
    </source>
</evidence>
<feature type="binding site" evidence="11">
    <location>
        <position position="729"/>
    </location>
    <ligand>
        <name>Ca(2+)</name>
        <dbReference type="ChEBI" id="CHEBI:29108"/>
    </ligand>
</feature>
<comment type="similarity">
    <text evidence="3 13">Belongs to the glycosyl hydrolase 47 family.</text>
</comment>